<dbReference type="STRING" id="1302690.BUE76_05210"/>
<evidence type="ECO:0000256" key="1">
    <source>
        <dbReference type="ARBA" id="ARBA00022448"/>
    </source>
</evidence>
<evidence type="ECO:0000313" key="6">
    <source>
        <dbReference type="Proteomes" id="UP000184368"/>
    </source>
</evidence>
<keyword evidence="1" id="KW-0813">Transport</keyword>
<dbReference type="GO" id="GO:0016887">
    <property type="term" value="F:ATP hydrolysis activity"/>
    <property type="evidence" value="ECO:0007669"/>
    <property type="project" value="InterPro"/>
</dbReference>
<evidence type="ECO:0000259" key="4">
    <source>
        <dbReference type="PROSITE" id="PS50893"/>
    </source>
</evidence>
<name>A0A1M5I328_9BACT</name>
<protein>
    <submittedName>
        <fullName evidence="5">ABC-type multidrug transport system, ATPase component</fullName>
    </submittedName>
</protein>
<dbReference type="InterPro" id="IPR017871">
    <property type="entry name" value="ABC_transporter-like_CS"/>
</dbReference>
<keyword evidence="3" id="KW-0067">ATP-binding</keyword>
<evidence type="ECO:0000256" key="3">
    <source>
        <dbReference type="ARBA" id="ARBA00022840"/>
    </source>
</evidence>
<evidence type="ECO:0000256" key="2">
    <source>
        <dbReference type="ARBA" id="ARBA00022741"/>
    </source>
</evidence>
<gene>
    <name evidence="5" type="ORF">SAMN05444008_12149</name>
</gene>
<sequence>MHINLSGAGKRFNREWIYRRASLDFFSGNAYAITGHNGSGKSTLLQTLGGMLQPSEGKITYTINGKAVKDEDLHQHVAITAPYLDLIEELTLTEFLDFHFSFKQYLSGLNAREVINIIGLQAAAHKQIRYYSSGMKQRVKLAQAILCSAPIVLLDEPCSNLDKQGIELYHSLVERFTKDRLVLVCSNDPVEYSFCNTVLSITDWKQ</sequence>
<dbReference type="EMBL" id="FQUO01000021">
    <property type="protein sequence ID" value="SHG22363.1"/>
    <property type="molecule type" value="Genomic_DNA"/>
</dbReference>
<dbReference type="InterPro" id="IPR027417">
    <property type="entry name" value="P-loop_NTPase"/>
</dbReference>
<dbReference type="PROSITE" id="PS50893">
    <property type="entry name" value="ABC_TRANSPORTER_2"/>
    <property type="match status" value="1"/>
</dbReference>
<organism evidence="5 6">
    <name type="scientific">Cnuella takakiae</name>
    <dbReference type="NCBI Taxonomy" id="1302690"/>
    <lineage>
        <taxon>Bacteria</taxon>
        <taxon>Pseudomonadati</taxon>
        <taxon>Bacteroidota</taxon>
        <taxon>Chitinophagia</taxon>
        <taxon>Chitinophagales</taxon>
        <taxon>Chitinophagaceae</taxon>
        <taxon>Cnuella</taxon>
    </lineage>
</organism>
<dbReference type="Pfam" id="PF00005">
    <property type="entry name" value="ABC_tran"/>
    <property type="match status" value="1"/>
</dbReference>
<accession>A0A1M5I328</accession>
<dbReference type="InterPro" id="IPR003439">
    <property type="entry name" value="ABC_transporter-like_ATP-bd"/>
</dbReference>
<dbReference type="AlphaFoldDB" id="A0A1M5I328"/>
<dbReference type="RefSeq" id="WP_073047701.1">
    <property type="nucleotide sequence ID" value="NZ_FQUO01000021.1"/>
</dbReference>
<dbReference type="SMART" id="SM00382">
    <property type="entry name" value="AAA"/>
    <property type="match status" value="1"/>
</dbReference>
<dbReference type="Proteomes" id="UP000184368">
    <property type="component" value="Unassembled WGS sequence"/>
</dbReference>
<dbReference type="OrthoDB" id="9808363at2"/>
<feature type="domain" description="ABC transporter" evidence="4">
    <location>
        <begin position="3"/>
        <end position="202"/>
    </location>
</feature>
<proteinExistence type="predicted"/>
<dbReference type="InterPro" id="IPR003593">
    <property type="entry name" value="AAA+_ATPase"/>
</dbReference>
<dbReference type="Gene3D" id="3.40.50.300">
    <property type="entry name" value="P-loop containing nucleotide triphosphate hydrolases"/>
    <property type="match status" value="1"/>
</dbReference>
<dbReference type="PANTHER" id="PTHR42939">
    <property type="entry name" value="ABC TRANSPORTER ATP-BINDING PROTEIN ALBC-RELATED"/>
    <property type="match status" value="1"/>
</dbReference>
<dbReference type="InterPro" id="IPR051782">
    <property type="entry name" value="ABC_Transporter_VariousFunc"/>
</dbReference>
<keyword evidence="2" id="KW-0547">Nucleotide-binding</keyword>
<reference evidence="5 6" key="1">
    <citation type="submission" date="2016-11" db="EMBL/GenBank/DDBJ databases">
        <authorList>
            <person name="Jaros S."/>
            <person name="Januszkiewicz K."/>
            <person name="Wedrychowicz H."/>
        </authorList>
    </citation>
    <scope>NUCLEOTIDE SEQUENCE [LARGE SCALE GENOMIC DNA]</scope>
    <source>
        <strain evidence="5 6">DSM 26897</strain>
    </source>
</reference>
<evidence type="ECO:0000313" key="5">
    <source>
        <dbReference type="EMBL" id="SHG22363.1"/>
    </source>
</evidence>
<dbReference type="GO" id="GO:0005524">
    <property type="term" value="F:ATP binding"/>
    <property type="evidence" value="ECO:0007669"/>
    <property type="project" value="UniProtKB-KW"/>
</dbReference>
<dbReference type="SUPFAM" id="SSF52540">
    <property type="entry name" value="P-loop containing nucleoside triphosphate hydrolases"/>
    <property type="match status" value="1"/>
</dbReference>
<dbReference type="PROSITE" id="PS00211">
    <property type="entry name" value="ABC_TRANSPORTER_1"/>
    <property type="match status" value="1"/>
</dbReference>
<keyword evidence="6" id="KW-1185">Reference proteome</keyword>
<dbReference type="PANTHER" id="PTHR42939:SF1">
    <property type="entry name" value="ABC TRANSPORTER ATP-BINDING PROTEIN ALBC-RELATED"/>
    <property type="match status" value="1"/>
</dbReference>